<evidence type="ECO:0000256" key="1">
    <source>
        <dbReference type="SAM" id="Phobius"/>
    </source>
</evidence>
<keyword evidence="4" id="KW-1185">Reference proteome</keyword>
<gene>
    <name evidence="3" type="ORF">M436DRAFT_64581</name>
</gene>
<evidence type="ECO:0000259" key="2">
    <source>
        <dbReference type="Pfam" id="PF20150"/>
    </source>
</evidence>
<keyword evidence="1" id="KW-0472">Membrane</keyword>
<dbReference type="AlphaFoldDB" id="A0A074WHL3"/>
<sequence length="283" mass="33025">MVTSIVLAGILFPIAIYLGIAAIILVILGCASYVCITAVRQYVEKAHRRLKLRYCREQTFDFLGLPPEIRLMVYRCTLPPDRTYYMTARKQRFYGHPLHKELKNEMIPNPPRLLRVCRLINQELWPLIYNQCIFYITIYSIRDLLYAVDLLDHYASLYDPDYATDIFSYTSNIRIRVNDLILDVHPSYDGRHGWLVELSQTTPLWVGRGTKTILQNRTQAARTVRTNPRGEIAPEAISAGHLKESIRRMSRLPVLDKAALNKMLPWYHRYQRQHRHKLATSPV</sequence>
<evidence type="ECO:0000313" key="3">
    <source>
        <dbReference type="EMBL" id="KEQ72585.1"/>
    </source>
</evidence>
<accession>A0A074WHL3</accession>
<evidence type="ECO:0000313" key="4">
    <source>
        <dbReference type="Proteomes" id="UP000027730"/>
    </source>
</evidence>
<proteinExistence type="predicted"/>
<feature type="transmembrane region" description="Helical" evidence="1">
    <location>
        <begin position="6"/>
        <end position="39"/>
    </location>
</feature>
<dbReference type="GeneID" id="25413724"/>
<feature type="domain" description="2EXR" evidence="2">
    <location>
        <begin position="62"/>
        <end position="129"/>
    </location>
</feature>
<dbReference type="HOGENOM" id="CLU_085759_0_0_1"/>
<dbReference type="OrthoDB" id="5272396at2759"/>
<dbReference type="RefSeq" id="XP_013426733.1">
    <property type="nucleotide sequence ID" value="XM_013571279.1"/>
</dbReference>
<keyword evidence="1" id="KW-0812">Transmembrane</keyword>
<dbReference type="Pfam" id="PF20150">
    <property type="entry name" value="2EXR"/>
    <property type="match status" value="1"/>
</dbReference>
<dbReference type="InterPro" id="IPR045518">
    <property type="entry name" value="2EXR"/>
</dbReference>
<protein>
    <recommendedName>
        <fullName evidence="2">2EXR domain-containing protein</fullName>
    </recommendedName>
</protein>
<dbReference type="Proteomes" id="UP000027730">
    <property type="component" value="Unassembled WGS sequence"/>
</dbReference>
<keyword evidence="1" id="KW-1133">Transmembrane helix</keyword>
<dbReference type="EMBL" id="KL584711">
    <property type="protein sequence ID" value="KEQ72585.1"/>
    <property type="molecule type" value="Genomic_DNA"/>
</dbReference>
<organism evidence="3 4">
    <name type="scientific">Aureobasidium namibiae CBS 147.97</name>
    <dbReference type="NCBI Taxonomy" id="1043004"/>
    <lineage>
        <taxon>Eukaryota</taxon>
        <taxon>Fungi</taxon>
        <taxon>Dikarya</taxon>
        <taxon>Ascomycota</taxon>
        <taxon>Pezizomycotina</taxon>
        <taxon>Dothideomycetes</taxon>
        <taxon>Dothideomycetidae</taxon>
        <taxon>Dothideales</taxon>
        <taxon>Saccotheciaceae</taxon>
        <taxon>Aureobasidium</taxon>
    </lineage>
</organism>
<name>A0A074WHL3_9PEZI</name>
<reference evidence="3 4" key="1">
    <citation type="journal article" date="2014" name="BMC Genomics">
        <title>Genome sequencing of four Aureobasidium pullulans varieties: biotechnological potential, stress tolerance, and description of new species.</title>
        <authorList>
            <person name="Gostin Ar C."/>
            <person name="Ohm R.A."/>
            <person name="Kogej T."/>
            <person name="Sonjak S."/>
            <person name="Turk M."/>
            <person name="Zajc J."/>
            <person name="Zalar P."/>
            <person name="Grube M."/>
            <person name="Sun H."/>
            <person name="Han J."/>
            <person name="Sharma A."/>
            <person name="Chiniquy J."/>
            <person name="Ngan C.Y."/>
            <person name="Lipzen A."/>
            <person name="Barry K."/>
            <person name="Grigoriev I.V."/>
            <person name="Gunde-Cimerman N."/>
        </authorList>
    </citation>
    <scope>NUCLEOTIDE SEQUENCE [LARGE SCALE GENOMIC DNA]</scope>
    <source>
        <strain evidence="3 4">CBS 147.97</strain>
    </source>
</reference>